<evidence type="ECO:0008006" key="2">
    <source>
        <dbReference type="Google" id="ProtNLM"/>
    </source>
</evidence>
<dbReference type="InterPro" id="IPR003768">
    <property type="entry name" value="ScpA"/>
</dbReference>
<accession>X1LH36</accession>
<comment type="caution">
    <text evidence="1">The sequence shown here is derived from an EMBL/GenBank/DDBJ whole genome shotgun (WGS) entry which is preliminary data.</text>
</comment>
<organism evidence="1">
    <name type="scientific">marine sediment metagenome</name>
    <dbReference type="NCBI Taxonomy" id="412755"/>
    <lineage>
        <taxon>unclassified sequences</taxon>
        <taxon>metagenomes</taxon>
        <taxon>ecological metagenomes</taxon>
    </lineage>
</organism>
<dbReference type="Pfam" id="PF02616">
    <property type="entry name" value="SMC_ScpA"/>
    <property type="match status" value="1"/>
</dbReference>
<gene>
    <name evidence="1" type="ORF">S06H3_02485</name>
</gene>
<protein>
    <recommendedName>
        <fullName evidence="2">Segregation and condensation protein A</fullName>
    </recommendedName>
</protein>
<dbReference type="PANTHER" id="PTHR33969:SF2">
    <property type="entry name" value="SEGREGATION AND CONDENSATION PROTEIN A"/>
    <property type="match status" value="1"/>
</dbReference>
<dbReference type="AlphaFoldDB" id="X1LH36"/>
<dbReference type="PANTHER" id="PTHR33969">
    <property type="entry name" value="SEGREGATION AND CONDENSATION PROTEIN A"/>
    <property type="match status" value="1"/>
</dbReference>
<proteinExistence type="predicted"/>
<sequence>MNNKNIDFKIKTNDLDSFIDELLRNIKEGIVDIEQVPITEIIDQYLKYVIQNKSTIDLSIAGKTIAEIAIMLKMKSENLLPKLEVKNREEEDDEYNDFMISKEKEAYLQEYDKFQKVVEYLKERERTRNNIYFPTIENNDKEGSVEIQKVDLADLLTSLEKVLQNKKKEDFIPFKERTFTIATKMKEIINLLKGIKEGLSFDCFMERTQSKLEIIVIFLALLELIYLKKIRCYQNKSFDKIMFNLKGGALNLKKN</sequence>
<dbReference type="EMBL" id="BARV01000733">
    <property type="protein sequence ID" value="GAI01685.1"/>
    <property type="molecule type" value="Genomic_DNA"/>
</dbReference>
<evidence type="ECO:0000313" key="1">
    <source>
        <dbReference type="EMBL" id="GAI01685.1"/>
    </source>
</evidence>
<reference evidence="1" key="1">
    <citation type="journal article" date="2014" name="Front. Microbiol.">
        <title>High frequency of phylogenetically diverse reductive dehalogenase-homologous genes in deep subseafloor sedimentary metagenomes.</title>
        <authorList>
            <person name="Kawai M."/>
            <person name="Futagami T."/>
            <person name="Toyoda A."/>
            <person name="Takaki Y."/>
            <person name="Nishi S."/>
            <person name="Hori S."/>
            <person name="Arai W."/>
            <person name="Tsubouchi T."/>
            <person name="Morono Y."/>
            <person name="Uchiyama I."/>
            <person name="Ito T."/>
            <person name="Fujiyama A."/>
            <person name="Inagaki F."/>
            <person name="Takami H."/>
        </authorList>
    </citation>
    <scope>NUCLEOTIDE SEQUENCE</scope>
    <source>
        <strain evidence="1">Expedition CK06-06</strain>
    </source>
</reference>
<dbReference type="Gene3D" id="6.10.250.2410">
    <property type="match status" value="1"/>
</dbReference>
<name>X1LH36_9ZZZZ</name>